<evidence type="ECO:0000313" key="1">
    <source>
        <dbReference type="EMBL" id="KKM07330.1"/>
    </source>
</evidence>
<proteinExistence type="predicted"/>
<accession>A0A0F9H8E5</accession>
<reference evidence="1" key="1">
    <citation type="journal article" date="2015" name="Nature">
        <title>Complex archaea that bridge the gap between prokaryotes and eukaryotes.</title>
        <authorList>
            <person name="Spang A."/>
            <person name="Saw J.H."/>
            <person name="Jorgensen S.L."/>
            <person name="Zaremba-Niedzwiedzka K."/>
            <person name="Martijn J."/>
            <person name="Lind A.E."/>
            <person name="van Eijk R."/>
            <person name="Schleper C."/>
            <person name="Guy L."/>
            <person name="Ettema T.J."/>
        </authorList>
    </citation>
    <scope>NUCLEOTIDE SEQUENCE</scope>
</reference>
<protein>
    <submittedName>
        <fullName evidence="1">Uncharacterized protein</fullName>
    </submittedName>
</protein>
<name>A0A0F9H8E5_9ZZZZ</name>
<comment type="caution">
    <text evidence="1">The sequence shown here is derived from an EMBL/GenBank/DDBJ whole genome shotgun (WGS) entry which is preliminary data.</text>
</comment>
<organism evidence="1">
    <name type="scientific">marine sediment metagenome</name>
    <dbReference type="NCBI Taxonomy" id="412755"/>
    <lineage>
        <taxon>unclassified sequences</taxon>
        <taxon>metagenomes</taxon>
        <taxon>ecological metagenomes</taxon>
    </lineage>
</organism>
<gene>
    <name evidence="1" type="ORF">LCGC14_1734980</name>
</gene>
<dbReference type="AlphaFoldDB" id="A0A0F9H8E5"/>
<sequence length="60" mass="6918">MKFRVKVSFGGFSERLDHKIKDALKGVGLEWYAQGYNLANGERDICFDYEEGEKDEEKLG</sequence>
<dbReference type="EMBL" id="LAZR01015796">
    <property type="protein sequence ID" value="KKM07330.1"/>
    <property type="molecule type" value="Genomic_DNA"/>
</dbReference>